<evidence type="ECO:0000313" key="21">
    <source>
        <dbReference type="Proteomes" id="UP000427716"/>
    </source>
</evidence>
<keyword evidence="8" id="KW-1003">Cell membrane</keyword>
<evidence type="ECO:0000256" key="12">
    <source>
        <dbReference type="ARBA" id="ARBA00022695"/>
    </source>
</evidence>
<keyword evidence="14" id="KW-0443">Lipid metabolism</keyword>
<dbReference type="KEGG" id="ghl:GM160_09060"/>
<evidence type="ECO:0000256" key="8">
    <source>
        <dbReference type="ARBA" id="ARBA00022475"/>
    </source>
</evidence>
<evidence type="ECO:0000256" key="17">
    <source>
        <dbReference type="ARBA" id="ARBA00023264"/>
    </source>
</evidence>
<comment type="catalytic activity">
    <reaction evidence="1 18">
        <text>a 1,2-diacyl-sn-glycero-3-phosphate + CTP + H(+) = a CDP-1,2-diacyl-sn-glycerol + diphosphate</text>
        <dbReference type="Rhea" id="RHEA:16229"/>
        <dbReference type="ChEBI" id="CHEBI:15378"/>
        <dbReference type="ChEBI" id="CHEBI:33019"/>
        <dbReference type="ChEBI" id="CHEBI:37563"/>
        <dbReference type="ChEBI" id="CHEBI:58332"/>
        <dbReference type="ChEBI" id="CHEBI:58608"/>
        <dbReference type="EC" id="2.7.7.41"/>
    </reaction>
</comment>
<evidence type="ECO:0000256" key="3">
    <source>
        <dbReference type="ARBA" id="ARBA00005119"/>
    </source>
</evidence>
<name>A0A6I6CXA3_9GAMM</name>
<evidence type="ECO:0000256" key="11">
    <source>
        <dbReference type="ARBA" id="ARBA00022692"/>
    </source>
</evidence>
<keyword evidence="12 18" id="KW-0548">Nucleotidyltransferase</keyword>
<evidence type="ECO:0000256" key="6">
    <source>
        <dbReference type="ARBA" id="ARBA00012487"/>
    </source>
</evidence>
<evidence type="ECO:0000256" key="4">
    <source>
        <dbReference type="ARBA" id="ARBA00005189"/>
    </source>
</evidence>
<dbReference type="RefSeq" id="WP_136866235.1">
    <property type="nucleotide sequence ID" value="NZ_CP046415.1"/>
</dbReference>
<feature type="transmembrane region" description="Helical" evidence="19">
    <location>
        <begin position="110"/>
        <end position="128"/>
    </location>
</feature>
<keyword evidence="15 19" id="KW-0472">Membrane</keyword>
<comment type="pathway">
    <text evidence="4">Lipid metabolism.</text>
</comment>
<evidence type="ECO:0000256" key="19">
    <source>
        <dbReference type="SAM" id="Phobius"/>
    </source>
</evidence>
<evidence type="ECO:0000256" key="10">
    <source>
        <dbReference type="ARBA" id="ARBA00022679"/>
    </source>
</evidence>
<dbReference type="GO" id="GO:0016024">
    <property type="term" value="P:CDP-diacylglycerol biosynthetic process"/>
    <property type="evidence" value="ECO:0007669"/>
    <property type="project" value="UniProtKB-UniPathway"/>
</dbReference>
<comment type="subcellular location">
    <subcellularLocation>
        <location evidence="2">Cell membrane</location>
        <topology evidence="2">Multi-pass membrane protein</topology>
    </subcellularLocation>
</comment>
<evidence type="ECO:0000256" key="15">
    <source>
        <dbReference type="ARBA" id="ARBA00023136"/>
    </source>
</evidence>
<proteinExistence type="inferred from homology"/>
<dbReference type="EMBL" id="CP046415">
    <property type="protein sequence ID" value="QGT79026.1"/>
    <property type="molecule type" value="Genomic_DNA"/>
</dbReference>
<keyword evidence="9" id="KW-0444">Lipid biosynthesis</keyword>
<dbReference type="PROSITE" id="PS01315">
    <property type="entry name" value="CDS"/>
    <property type="match status" value="1"/>
</dbReference>
<dbReference type="GO" id="GO:0005886">
    <property type="term" value="C:plasma membrane"/>
    <property type="evidence" value="ECO:0007669"/>
    <property type="project" value="UniProtKB-SubCell"/>
</dbReference>
<comment type="pathway">
    <text evidence="3 18">Phospholipid metabolism; CDP-diacylglycerol biosynthesis; CDP-diacylglycerol from sn-glycerol 3-phosphate: step 3/3.</text>
</comment>
<evidence type="ECO:0000256" key="14">
    <source>
        <dbReference type="ARBA" id="ARBA00023098"/>
    </source>
</evidence>
<feature type="transmembrane region" description="Helical" evidence="19">
    <location>
        <begin position="30"/>
        <end position="49"/>
    </location>
</feature>
<dbReference type="PANTHER" id="PTHR46382">
    <property type="entry name" value="PHOSPHATIDATE CYTIDYLYLTRANSFERASE"/>
    <property type="match status" value="1"/>
</dbReference>
<feature type="transmembrane region" description="Helical" evidence="19">
    <location>
        <begin position="79"/>
        <end position="98"/>
    </location>
</feature>
<keyword evidence="17" id="KW-1208">Phospholipid metabolism</keyword>
<evidence type="ECO:0000256" key="18">
    <source>
        <dbReference type="RuleBase" id="RU003938"/>
    </source>
</evidence>
<reference evidence="20 21" key="1">
    <citation type="submission" date="2019-11" db="EMBL/GenBank/DDBJ databases">
        <authorList>
            <person name="Zhang J."/>
            <person name="Sun C."/>
        </authorList>
    </citation>
    <scope>NUCLEOTIDE SEQUENCE [LARGE SCALE GENOMIC DNA]</scope>
    <source>
        <strain evidence="21">sp2</strain>
    </source>
</reference>
<keyword evidence="13 19" id="KW-1133">Transmembrane helix</keyword>
<dbReference type="GO" id="GO:0004605">
    <property type="term" value="F:phosphatidate cytidylyltransferase activity"/>
    <property type="evidence" value="ECO:0007669"/>
    <property type="project" value="UniProtKB-EC"/>
</dbReference>
<dbReference type="Pfam" id="PF01148">
    <property type="entry name" value="CTP_transf_1"/>
    <property type="match status" value="1"/>
</dbReference>
<dbReference type="UniPathway" id="UPA00557">
    <property type="reaction ID" value="UER00614"/>
</dbReference>
<organism evidence="20 21">
    <name type="scientific">Guyparkeria halophila</name>
    <dbReference type="NCBI Taxonomy" id="47960"/>
    <lineage>
        <taxon>Bacteria</taxon>
        <taxon>Pseudomonadati</taxon>
        <taxon>Pseudomonadota</taxon>
        <taxon>Gammaproteobacteria</taxon>
        <taxon>Chromatiales</taxon>
        <taxon>Thioalkalibacteraceae</taxon>
        <taxon>Guyparkeria</taxon>
    </lineage>
</organism>
<feature type="transmembrane region" description="Helical" evidence="19">
    <location>
        <begin position="56"/>
        <end position="73"/>
    </location>
</feature>
<keyword evidence="21" id="KW-1185">Reference proteome</keyword>
<keyword evidence="11 18" id="KW-0812">Transmembrane</keyword>
<comment type="similarity">
    <text evidence="5 18">Belongs to the CDS family.</text>
</comment>
<evidence type="ECO:0000256" key="9">
    <source>
        <dbReference type="ARBA" id="ARBA00022516"/>
    </source>
</evidence>
<protein>
    <recommendedName>
        <fullName evidence="7 18">Phosphatidate cytidylyltransferase</fullName>
        <ecNumber evidence="6 18">2.7.7.41</ecNumber>
    </recommendedName>
</protein>
<sequence length="274" mass="29408">MTGTPLRLLTGTIAGLVSLAVILLAPERIFAGLTLALVGWAAVEWFRLCGLAPCQVWPWVVATVALAVGWQALWPADQLVWLMGAVAVTWLLLFAAQLRHRRERPANRPFWLRRLIGLTILPLFWLALVEVHSAPDGEWLLVFGILVVVVADSLAYFAGRAFGRRKLAPMISPGKSIEGVVGGLAGVAVLAAIGAVLPLFAATPSWLLALWCALVALASVGGDLEESRLKREAGAKDSGRVLPGHGGVLDRLDGQFAALPLWWLGLWQMQLLGG</sequence>
<dbReference type="AlphaFoldDB" id="A0A6I6CXA3"/>
<dbReference type="EC" id="2.7.7.41" evidence="6 18"/>
<dbReference type="PANTHER" id="PTHR46382:SF1">
    <property type="entry name" value="PHOSPHATIDATE CYTIDYLYLTRANSFERASE"/>
    <property type="match status" value="1"/>
</dbReference>
<evidence type="ECO:0000256" key="2">
    <source>
        <dbReference type="ARBA" id="ARBA00004651"/>
    </source>
</evidence>
<evidence type="ECO:0000313" key="20">
    <source>
        <dbReference type="EMBL" id="QGT79026.1"/>
    </source>
</evidence>
<gene>
    <name evidence="20" type="ORF">GM160_09060</name>
</gene>
<dbReference type="Proteomes" id="UP000427716">
    <property type="component" value="Chromosome"/>
</dbReference>
<evidence type="ECO:0000256" key="5">
    <source>
        <dbReference type="ARBA" id="ARBA00010185"/>
    </source>
</evidence>
<accession>A0A6I6CXA3</accession>
<evidence type="ECO:0000256" key="13">
    <source>
        <dbReference type="ARBA" id="ARBA00022989"/>
    </source>
</evidence>
<evidence type="ECO:0000256" key="7">
    <source>
        <dbReference type="ARBA" id="ARBA00019373"/>
    </source>
</evidence>
<evidence type="ECO:0000256" key="1">
    <source>
        <dbReference type="ARBA" id="ARBA00001698"/>
    </source>
</evidence>
<feature type="transmembrane region" description="Helical" evidence="19">
    <location>
        <begin position="180"/>
        <end position="200"/>
    </location>
</feature>
<feature type="transmembrane region" description="Helical" evidence="19">
    <location>
        <begin position="140"/>
        <end position="159"/>
    </location>
</feature>
<keyword evidence="16" id="KW-0594">Phospholipid biosynthesis</keyword>
<evidence type="ECO:0000256" key="16">
    <source>
        <dbReference type="ARBA" id="ARBA00023209"/>
    </source>
</evidence>
<dbReference type="InterPro" id="IPR000374">
    <property type="entry name" value="PC_trans"/>
</dbReference>
<keyword evidence="10 18" id="KW-0808">Transferase</keyword>
<feature type="transmembrane region" description="Helical" evidence="19">
    <location>
        <begin position="206"/>
        <end position="224"/>
    </location>
</feature>
<feature type="transmembrane region" description="Helical" evidence="19">
    <location>
        <begin position="7"/>
        <end position="24"/>
    </location>
</feature>